<dbReference type="OrthoDB" id="9850390at2"/>
<evidence type="ECO:0000313" key="2">
    <source>
        <dbReference type="EMBL" id="QHJ11580.1"/>
    </source>
</evidence>
<dbReference type="PROSITE" id="PS51257">
    <property type="entry name" value="PROKAR_LIPOPROTEIN"/>
    <property type="match status" value="1"/>
</dbReference>
<dbReference type="AlphaFoldDB" id="A0A857JKC1"/>
<dbReference type="KEGG" id="pmes:FX988_01814"/>
<dbReference type="EMBL" id="CP047656">
    <property type="protein sequence ID" value="QHJ11580.1"/>
    <property type="molecule type" value="Genomic_DNA"/>
</dbReference>
<evidence type="ECO:0000313" key="3">
    <source>
        <dbReference type="Proteomes" id="UP000464524"/>
    </source>
</evidence>
<organism evidence="2 3">
    <name type="scientific">Paraglaciecola mesophila</name>
    <dbReference type="NCBI Taxonomy" id="197222"/>
    <lineage>
        <taxon>Bacteria</taxon>
        <taxon>Pseudomonadati</taxon>
        <taxon>Pseudomonadota</taxon>
        <taxon>Gammaproteobacteria</taxon>
        <taxon>Alteromonadales</taxon>
        <taxon>Alteromonadaceae</taxon>
        <taxon>Paraglaciecola</taxon>
    </lineage>
</organism>
<dbReference type="Pfam" id="PF20335">
    <property type="entry name" value="DUF6630"/>
    <property type="match status" value="1"/>
</dbReference>
<proteinExistence type="predicted"/>
<gene>
    <name evidence="2" type="ORF">FX988_01814</name>
</gene>
<evidence type="ECO:0000259" key="1">
    <source>
        <dbReference type="Pfam" id="PF20335"/>
    </source>
</evidence>
<accession>A0A857JKC1</accession>
<dbReference type="Proteomes" id="UP000464524">
    <property type="component" value="Chromosome"/>
</dbReference>
<name>A0A857JKC1_9ALTE</name>
<feature type="domain" description="DUF6630" evidence="1">
    <location>
        <begin position="30"/>
        <end position="196"/>
    </location>
</feature>
<reference evidence="2 3" key="1">
    <citation type="submission" date="2019-12" db="EMBL/GenBank/DDBJ databases">
        <title>Genome sequencing and assembly of endphytes of Porphyra tenera.</title>
        <authorList>
            <person name="Park J.M."/>
            <person name="Shin R."/>
            <person name="Jo S.H."/>
        </authorList>
    </citation>
    <scope>NUCLEOTIDE SEQUENCE [LARGE SCALE GENOMIC DNA]</scope>
    <source>
        <strain evidence="2 3">GPM4</strain>
    </source>
</reference>
<keyword evidence="3" id="KW-1185">Reference proteome</keyword>
<dbReference type="RefSeq" id="WP_160179299.1">
    <property type="nucleotide sequence ID" value="NZ_CP047656.1"/>
</dbReference>
<sequence>MKNLFMVIAALIAVGCNEIESKNNSPEIAVAKIMSNGDKSVLDDVQLYLSDKKAYKVKHKDGLEESGFDGAFEDSFDFAFVITESLKSINSIAVVDWREDAQYVFNLLSNISENTLAKCSIAKDLAADMQKTQSNISYYLESHESGFLFSKCAKNVGLEIIGIDNGTDSFVLSLVPSRNVAQLKEYSQQLKLKINTYGKRV</sequence>
<dbReference type="InterPro" id="IPR046582">
    <property type="entry name" value="DUF6630"/>
</dbReference>
<protein>
    <recommendedName>
        <fullName evidence="1">DUF6630 domain-containing protein</fullName>
    </recommendedName>
</protein>